<feature type="compositionally biased region" description="Basic and acidic residues" evidence="1">
    <location>
        <begin position="18"/>
        <end position="33"/>
    </location>
</feature>
<organism evidence="2 3">
    <name type="scientific">Schizopora paradoxa</name>
    <dbReference type="NCBI Taxonomy" id="27342"/>
    <lineage>
        <taxon>Eukaryota</taxon>
        <taxon>Fungi</taxon>
        <taxon>Dikarya</taxon>
        <taxon>Basidiomycota</taxon>
        <taxon>Agaricomycotina</taxon>
        <taxon>Agaricomycetes</taxon>
        <taxon>Hymenochaetales</taxon>
        <taxon>Schizoporaceae</taxon>
        <taxon>Schizopora</taxon>
    </lineage>
</organism>
<proteinExistence type="predicted"/>
<feature type="region of interest" description="Disordered" evidence="1">
    <location>
        <begin position="1"/>
        <end position="33"/>
    </location>
</feature>
<dbReference type="Proteomes" id="UP000053477">
    <property type="component" value="Unassembled WGS sequence"/>
</dbReference>
<evidence type="ECO:0000313" key="3">
    <source>
        <dbReference type="Proteomes" id="UP000053477"/>
    </source>
</evidence>
<feature type="compositionally biased region" description="Basic and acidic residues" evidence="1">
    <location>
        <begin position="73"/>
        <end position="90"/>
    </location>
</feature>
<gene>
    <name evidence="2" type="ORF">SCHPADRAFT_890618</name>
</gene>
<dbReference type="AlphaFoldDB" id="A0A0H2RT80"/>
<protein>
    <submittedName>
        <fullName evidence="2">Uncharacterized protein</fullName>
    </submittedName>
</protein>
<accession>A0A0H2RT80</accession>
<evidence type="ECO:0000256" key="1">
    <source>
        <dbReference type="SAM" id="MobiDB-lite"/>
    </source>
</evidence>
<evidence type="ECO:0000313" key="2">
    <source>
        <dbReference type="EMBL" id="KLO12653.1"/>
    </source>
</evidence>
<keyword evidence="3" id="KW-1185">Reference proteome</keyword>
<dbReference type="InParanoid" id="A0A0H2RT80"/>
<dbReference type="EMBL" id="KQ085973">
    <property type="protein sequence ID" value="KLO12653.1"/>
    <property type="molecule type" value="Genomic_DNA"/>
</dbReference>
<feature type="compositionally biased region" description="Basic and acidic residues" evidence="1">
    <location>
        <begin position="1"/>
        <end position="11"/>
    </location>
</feature>
<feature type="region of interest" description="Disordered" evidence="1">
    <location>
        <begin position="67"/>
        <end position="94"/>
    </location>
</feature>
<sequence>MTTTHLYEKRHGANGVRTSHEKAGSNREGQKEQKVLYGDHPSSAKLALTGGISALLNYYDDDELNAKVGNGDSKGKVKRSEKYEGVERGGTESSVGAELDAISESFVDGDEVWVLQNDFASRMTADRDGIPALYYLPKFLSQSDVARESALCL</sequence>
<name>A0A0H2RT80_9AGAM</name>
<reference evidence="2 3" key="1">
    <citation type="submission" date="2015-04" db="EMBL/GenBank/DDBJ databases">
        <title>Complete genome sequence of Schizopora paradoxa KUC8140, a cosmopolitan wood degrader in East Asia.</title>
        <authorList>
            <consortium name="DOE Joint Genome Institute"/>
            <person name="Min B."/>
            <person name="Park H."/>
            <person name="Jang Y."/>
            <person name="Kim J.-J."/>
            <person name="Kim K.H."/>
            <person name="Pangilinan J."/>
            <person name="Lipzen A."/>
            <person name="Riley R."/>
            <person name="Grigoriev I.V."/>
            <person name="Spatafora J.W."/>
            <person name="Choi I.-G."/>
        </authorList>
    </citation>
    <scope>NUCLEOTIDE SEQUENCE [LARGE SCALE GENOMIC DNA]</scope>
    <source>
        <strain evidence="2 3">KUC8140</strain>
    </source>
</reference>